<name>A0ABY6W7K3_9BURK</name>
<dbReference type="RefSeq" id="WP_150722249.1">
    <property type="nucleotide sequence ID" value="NZ_CABPRV010000008.1"/>
</dbReference>
<dbReference type="PANTHER" id="PTHR30537:SF5">
    <property type="entry name" value="HTH-TYPE TRANSCRIPTIONAL ACTIVATOR TTDR-RELATED"/>
    <property type="match status" value="1"/>
</dbReference>
<protein>
    <submittedName>
        <fullName evidence="6">LysR family transcriptional regulator</fullName>
    </submittedName>
</protein>
<keyword evidence="4" id="KW-0804">Transcription</keyword>
<accession>A0ABY6W7K3</accession>
<dbReference type="InterPro" id="IPR036390">
    <property type="entry name" value="WH_DNA-bd_sf"/>
</dbReference>
<dbReference type="PANTHER" id="PTHR30537">
    <property type="entry name" value="HTH-TYPE TRANSCRIPTIONAL REGULATOR"/>
    <property type="match status" value="1"/>
</dbReference>
<evidence type="ECO:0000256" key="2">
    <source>
        <dbReference type="ARBA" id="ARBA00023015"/>
    </source>
</evidence>
<dbReference type="Gene3D" id="3.40.190.290">
    <property type="match status" value="1"/>
</dbReference>
<proteinExistence type="inferred from homology"/>
<dbReference type="InterPro" id="IPR005119">
    <property type="entry name" value="LysR_subst-bd"/>
</dbReference>
<keyword evidence="2" id="KW-0805">Transcription regulation</keyword>
<reference evidence="6 7" key="1">
    <citation type="submission" date="2019-08" db="EMBL/GenBank/DDBJ databases">
        <authorList>
            <person name="Peeters C."/>
        </authorList>
    </citation>
    <scope>NUCLEOTIDE SEQUENCE [LARGE SCALE GENOMIC DNA]</scope>
    <source>
        <strain evidence="6 7">LMG 20602</strain>
    </source>
</reference>
<dbReference type="InterPro" id="IPR036388">
    <property type="entry name" value="WH-like_DNA-bd_sf"/>
</dbReference>
<dbReference type="Pfam" id="PF03466">
    <property type="entry name" value="LysR_substrate"/>
    <property type="match status" value="1"/>
</dbReference>
<dbReference type="EMBL" id="CABPRV010000008">
    <property type="protein sequence ID" value="VVE27056.1"/>
    <property type="molecule type" value="Genomic_DNA"/>
</dbReference>
<evidence type="ECO:0000256" key="3">
    <source>
        <dbReference type="ARBA" id="ARBA00023125"/>
    </source>
</evidence>
<organism evidence="6 7">
    <name type="scientific">Pandoraea capi</name>
    <dbReference type="NCBI Taxonomy" id="2508286"/>
    <lineage>
        <taxon>Bacteria</taxon>
        <taxon>Pseudomonadati</taxon>
        <taxon>Pseudomonadota</taxon>
        <taxon>Betaproteobacteria</taxon>
        <taxon>Burkholderiales</taxon>
        <taxon>Burkholderiaceae</taxon>
        <taxon>Pandoraea</taxon>
    </lineage>
</organism>
<dbReference type="SUPFAM" id="SSF53850">
    <property type="entry name" value="Periplasmic binding protein-like II"/>
    <property type="match status" value="1"/>
</dbReference>
<evidence type="ECO:0000256" key="1">
    <source>
        <dbReference type="ARBA" id="ARBA00009437"/>
    </source>
</evidence>
<sequence>MQNFPDLRDLQIFSVVCRLRSFAKTATELGASTSYISKRIHMLEREMGATLLHRTSRRVTPTEDGEAILKWSVYMLDAATEMHDAVSDIKTEPRGDLRISSSFRLGRNLLAPALSQLSSRYPRLDISLIVMDRPVDLIAESIDLDIRIGKVSEPHLIAHKLAASTRVLCASADYLARRGMPQTPDDLLTHSCLVFRERDQPFGTWRLRNRTAGKEAEADVATIKVGGSLSSNNNDIIWTWALGGHGIMRASAWDCAQSLQQGQLIRVLPEYDWPADIYAVTTARLSASAKVRVCVEFLQNWFASEFEATAPLSP</sequence>
<dbReference type="PROSITE" id="PS50931">
    <property type="entry name" value="HTH_LYSR"/>
    <property type="match status" value="1"/>
</dbReference>
<evidence type="ECO:0000259" key="5">
    <source>
        <dbReference type="PROSITE" id="PS50931"/>
    </source>
</evidence>
<evidence type="ECO:0000313" key="6">
    <source>
        <dbReference type="EMBL" id="VVE27056.1"/>
    </source>
</evidence>
<evidence type="ECO:0000256" key="4">
    <source>
        <dbReference type="ARBA" id="ARBA00023163"/>
    </source>
</evidence>
<dbReference type="InterPro" id="IPR058163">
    <property type="entry name" value="LysR-type_TF_proteobact-type"/>
</dbReference>
<dbReference type="Pfam" id="PF00126">
    <property type="entry name" value="HTH_1"/>
    <property type="match status" value="1"/>
</dbReference>
<dbReference type="InterPro" id="IPR000847">
    <property type="entry name" value="LysR_HTH_N"/>
</dbReference>
<dbReference type="SUPFAM" id="SSF46785">
    <property type="entry name" value="Winged helix' DNA-binding domain"/>
    <property type="match status" value="1"/>
</dbReference>
<gene>
    <name evidence="6" type="ORF">PCA20602_03449</name>
</gene>
<dbReference type="Gene3D" id="1.10.10.10">
    <property type="entry name" value="Winged helix-like DNA-binding domain superfamily/Winged helix DNA-binding domain"/>
    <property type="match status" value="1"/>
</dbReference>
<comment type="caution">
    <text evidence="6">The sequence shown here is derived from an EMBL/GenBank/DDBJ whole genome shotgun (WGS) entry which is preliminary data.</text>
</comment>
<dbReference type="Proteomes" id="UP000366065">
    <property type="component" value="Unassembled WGS sequence"/>
</dbReference>
<feature type="domain" description="HTH lysR-type" evidence="5">
    <location>
        <begin position="5"/>
        <end position="62"/>
    </location>
</feature>
<evidence type="ECO:0000313" key="7">
    <source>
        <dbReference type="Proteomes" id="UP000366065"/>
    </source>
</evidence>
<keyword evidence="3" id="KW-0238">DNA-binding</keyword>
<comment type="similarity">
    <text evidence="1">Belongs to the LysR transcriptional regulatory family.</text>
</comment>
<keyword evidence="7" id="KW-1185">Reference proteome</keyword>